<dbReference type="GO" id="GO:0005975">
    <property type="term" value="P:carbohydrate metabolic process"/>
    <property type="evidence" value="ECO:0007669"/>
    <property type="project" value="InterPro"/>
</dbReference>
<proteinExistence type="inferred from homology"/>
<dbReference type="RefSeq" id="XP_013754869.1">
    <property type="nucleotide sequence ID" value="XM_013899415.1"/>
</dbReference>
<sequence length="452" mass="48617">MRNCVMWAAVAVVTMVVLVLESEGVSIEAYGAVEGKASNEAAWSNARAVMATAKAVNEGVHGSDRVVEVPAGGTFYIFNATMSGLKDVTFVIDGTLVVSNNISAWQDIANKPSTGVLEVTDSTNITFTGAGLIDGQGYDFWWWVIITGKDFRPNLVNIYRTSGVTVTELHVRNSPQYHWNIRYVEDVYIDNINVYVDVEAQKAALAVGGKLLTVHPEHPEWDIPVFPLNTDGIDIAGIRVVIQNSHITNYDDAIAVKPIYTGESPFSSCSQDMYVYNMSVVVGVGMSIGSVPPAVGTNCVRNITFDTQQDQPHSGPPPPRATLTGPANTGCSFFYPIDPVCPTQPRVPITNVVVDSFTADKTLMLPGVILCNATKPCSGLSFSSVAITGDFVVQPDWSCHNADVVQTQTTPAIKCDNSASTHTPNPVLPIPITGDIMADYVAWIRAARLASM</sequence>
<dbReference type="Gene3D" id="2.160.20.10">
    <property type="entry name" value="Single-stranded right-handed beta-helix, Pectin lyase-like"/>
    <property type="match status" value="1"/>
</dbReference>
<feature type="chain" id="PRO_5005537696" description="Polygalacturonase" evidence="7">
    <location>
        <begin position="25"/>
        <end position="452"/>
    </location>
</feature>
<keyword evidence="3" id="KW-1015">Disulfide bond</keyword>
<dbReference type="InterPro" id="IPR011050">
    <property type="entry name" value="Pectin_lyase_fold/virulence"/>
</dbReference>
<reference evidence="8 9" key="1">
    <citation type="submission" date="2010-05" db="EMBL/GenBank/DDBJ databases">
        <title>The Genome Sequence of Thecamonas trahens ATCC 50062.</title>
        <authorList>
            <consortium name="The Broad Institute Genome Sequencing Platform"/>
            <person name="Russ C."/>
            <person name="Cuomo C."/>
            <person name="Shea T."/>
            <person name="Young S.K."/>
            <person name="Zeng Q."/>
            <person name="Koehrsen M."/>
            <person name="Haas B."/>
            <person name="Borodovsky M."/>
            <person name="Guigo R."/>
            <person name="Alvarado L."/>
            <person name="Berlin A."/>
            <person name="Bochicchio J."/>
            <person name="Borenstein D."/>
            <person name="Chapman S."/>
            <person name="Chen Z."/>
            <person name="Freedman E."/>
            <person name="Gellesch M."/>
            <person name="Goldberg J."/>
            <person name="Griggs A."/>
            <person name="Gujja S."/>
            <person name="Heilman E."/>
            <person name="Heiman D."/>
            <person name="Hepburn T."/>
            <person name="Howarth C."/>
            <person name="Jen D."/>
            <person name="Larson L."/>
            <person name="Mehta T."/>
            <person name="Park D."/>
            <person name="Pearson M."/>
            <person name="Roberts A."/>
            <person name="Saif S."/>
            <person name="Shenoy N."/>
            <person name="Sisk P."/>
            <person name="Stolte C."/>
            <person name="Sykes S."/>
            <person name="Thomson T."/>
            <person name="Walk T."/>
            <person name="White J."/>
            <person name="Yandava C."/>
            <person name="Burger G."/>
            <person name="Gray M.W."/>
            <person name="Holland P.W.H."/>
            <person name="King N."/>
            <person name="Lang F.B.F."/>
            <person name="Roger A.J."/>
            <person name="Ruiz-Trillo I."/>
            <person name="Lander E."/>
            <person name="Nusbaum C."/>
        </authorList>
    </citation>
    <scope>NUCLEOTIDE SEQUENCE [LARGE SCALE GENOMIC DNA]</scope>
    <source>
        <strain evidence="8 9">ATCC 50062</strain>
    </source>
</reference>
<evidence type="ECO:0008006" key="10">
    <source>
        <dbReference type="Google" id="ProtNLM"/>
    </source>
</evidence>
<dbReference type="PANTHER" id="PTHR31736">
    <property type="match status" value="1"/>
</dbReference>
<dbReference type="EMBL" id="GL349477">
    <property type="protein sequence ID" value="KNC52979.1"/>
    <property type="molecule type" value="Genomic_DNA"/>
</dbReference>
<name>A0A0L0DKS8_THETB</name>
<accession>A0A0L0DKS8</accession>
<dbReference type="GO" id="GO:0004650">
    <property type="term" value="F:polygalacturonase activity"/>
    <property type="evidence" value="ECO:0007669"/>
    <property type="project" value="InterPro"/>
</dbReference>
<evidence type="ECO:0000313" key="9">
    <source>
        <dbReference type="Proteomes" id="UP000054408"/>
    </source>
</evidence>
<dbReference type="SUPFAM" id="SSF51126">
    <property type="entry name" value="Pectin lyase-like"/>
    <property type="match status" value="1"/>
</dbReference>
<evidence type="ECO:0000256" key="6">
    <source>
        <dbReference type="RuleBase" id="RU361169"/>
    </source>
</evidence>
<dbReference type="OrthoDB" id="187139at2759"/>
<gene>
    <name evidence="8" type="ORF">AMSG_09154</name>
</gene>
<keyword evidence="9" id="KW-1185">Reference proteome</keyword>
<dbReference type="Pfam" id="PF00295">
    <property type="entry name" value="Glyco_hydro_28"/>
    <property type="match status" value="1"/>
</dbReference>
<dbReference type="GO" id="GO:0046576">
    <property type="term" value="F:rhamnogalacturonan alpha-L-rhamnopyranosyl-(1-&gt;4)-alpha-D-galactopyranosyluronide lyase activity"/>
    <property type="evidence" value="ECO:0007669"/>
    <property type="project" value="UniProtKB-ARBA"/>
</dbReference>
<dbReference type="InterPro" id="IPR000743">
    <property type="entry name" value="Glyco_hydro_28"/>
</dbReference>
<evidence type="ECO:0000256" key="3">
    <source>
        <dbReference type="ARBA" id="ARBA00023157"/>
    </source>
</evidence>
<organism evidence="8 9">
    <name type="scientific">Thecamonas trahens ATCC 50062</name>
    <dbReference type="NCBI Taxonomy" id="461836"/>
    <lineage>
        <taxon>Eukaryota</taxon>
        <taxon>Apusozoa</taxon>
        <taxon>Apusomonadida</taxon>
        <taxon>Apusomonadidae</taxon>
        <taxon>Thecamonas</taxon>
    </lineage>
</organism>
<dbReference type="InterPro" id="IPR012334">
    <property type="entry name" value="Pectin_lyas_fold"/>
</dbReference>
<dbReference type="PANTHER" id="PTHR31736:SF19">
    <property type="entry name" value="PECTIN LYASE SUPERFAMILY PROTEIN-RELATED"/>
    <property type="match status" value="1"/>
</dbReference>
<evidence type="ECO:0000313" key="8">
    <source>
        <dbReference type="EMBL" id="KNC52979.1"/>
    </source>
</evidence>
<keyword evidence="5 6" id="KW-0326">Glycosidase</keyword>
<evidence type="ECO:0000256" key="5">
    <source>
        <dbReference type="ARBA" id="ARBA00023295"/>
    </source>
</evidence>
<feature type="signal peptide" evidence="7">
    <location>
        <begin position="1"/>
        <end position="24"/>
    </location>
</feature>
<comment type="similarity">
    <text evidence="1 6">Belongs to the glycosyl hydrolase 28 family.</text>
</comment>
<keyword evidence="7" id="KW-0732">Signal</keyword>
<dbReference type="AlphaFoldDB" id="A0A0L0DKS8"/>
<evidence type="ECO:0000256" key="2">
    <source>
        <dbReference type="ARBA" id="ARBA00022801"/>
    </source>
</evidence>
<keyword evidence="2 6" id="KW-0378">Hydrolase</keyword>
<keyword evidence="4" id="KW-0325">Glycoprotein</keyword>
<dbReference type="GeneID" id="25567672"/>
<evidence type="ECO:0000256" key="1">
    <source>
        <dbReference type="ARBA" id="ARBA00008834"/>
    </source>
</evidence>
<evidence type="ECO:0000256" key="4">
    <source>
        <dbReference type="ARBA" id="ARBA00023180"/>
    </source>
</evidence>
<dbReference type="Proteomes" id="UP000054408">
    <property type="component" value="Unassembled WGS sequence"/>
</dbReference>
<protein>
    <recommendedName>
        <fullName evidence="10">Polygalacturonase</fullName>
    </recommendedName>
</protein>
<dbReference type="eggNOG" id="ENOG502S536">
    <property type="taxonomic scope" value="Eukaryota"/>
</dbReference>
<evidence type="ECO:0000256" key="7">
    <source>
        <dbReference type="SAM" id="SignalP"/>
    </source>
</evidence>